<gene>
    <name evidence="1" type="ORF">EVAR_21474_1</name>
</gene>
<name>A0A4C1ZQ30_EUMVA</name>
<sequence>MCIQPNSPVEAVARHTQSPVQLGDACAEPHAPRRSPRRGAALFAQKTFGPSAVRKAAQSIKKYKRALRRGLFSHNGAIFFGFRYRTPPILRAKCRTVVHLKFFSPLKTDTPQNARVKVILTCRSLRIPHDFSYFLDDLSDFPHSRRPYLIIPLHVFVRKQFSLPEAAAPGRRCPASRRAISDCPSVTA</sequence>
<reference evidence="1 2" key="1">
    <citation type="journal article" date="2019" name="Commun. Biol.">
        <title>The bagworm genome reveals a unique fibroin gene that provides high tensile strength.</title>
        <authorList>
            <person name="Kono N."/>
            <person name="Nakamura H."/>
            <person name="Ohtoshi R."/>
            <person name="Tomita M."/>
            <person name="Numata K."/>
            <person name="Arakawa K."/>
        </authorList>
    </citation>
    <scope>NUCLEOTIDE SEQUENCE [LARGE SCALE GENOMIC DNA]</scope>
</reference>
<organism evidence="1 2">
    <name type="scientific">Eumeta variegata</name>
    <name type="common">Bagworm moth</name>
    <name type="synonym">Eumeta japonica</name>
    <dbReference type="NCBI Taxonomy" id="151549"/>
    <lineage>
        <taxon>Eukaryota</taxon>
        <taxon>Metazoa</taxon>
        <taxon>Ecdysozoa</taxon>
        <taxon>Arthropoda</taxon>
        <taxon>Hexapoda</taxon>
        <taxon>Insecta</taxon>
        <taxon>Pterygota</taxon>
        <taxon>Neoptera</taxon>
        <taxon>Endopterygota</taxon>
        <taxon>Lepidoptera</taxon>
        <taxon>Glossata</taxon>
        <taxon>Ditrysia</taxon>
        <taxon>Tineoidea</taxon>
        <taxon>Psychidae</taxon>
        <taxon>Oiketicinae</taxon>
        <taxon>Eumeta</taxon>
    </lineage>
</organism>
<accession>A0A4C1ZQ30</accession>
<evidence type="ECO:0000313" key="2">
    <source>
        <dbReference type="Proteomes" id="UP000299102"/>
    </source>
</evidence>
<dbReference type="EMBL" id="BGZK01001953">
    <property type="protein sequence ID" value="GBP88727.1"/>
    <property type="molecule type" value="Genomic_DNA"/>
</dbReference>
<proteinExistence type="predicted"/>
<dbReference type="AlphaFoldDB" id="A0A4C1ZQ30"/>
<dbReference type="Proteomes" id="UP000299102">
    <property type="component" value="Unassembled WGS sequence"/>
</dbReference>
<comment type="caution">
    <text evidence="1">The sequence shown here is derived from an EMBL/GenBank/DDBJ whole genome shotgun (WGS) entry which is preliminary data.</text>
</comment>
<keyword evidence="2" id="KW-1185">Reference proteome</keyword>
<protein>
    <submittedName>
        <fullName evidence="1">Uncharacterized protein</fullName>
    </submittedName>
</protein>
<evidence type="ECO:0000313" key="1">
    <source>
        <dbReference type="EMBL" id="GBP88727.1"/>
    </source>
</evidence>